<keyword evidence="2" id="KW-1185">Reference proteome</keyword>
<sequence length="177" mass="19420">MRPDRARHRGRAWGLALLGVFALACQHGPDAAAKAPRPTWMPPEGSCPRGAQLQMERLGLKVGDRIPVIVDSIQDHPGPARYNYSFVIALPQAEGEAKLPGARIGGRLYVTKHRVFGRYDRIFTPESGATSVPFCGVLLDSRWDRDGEGLIAYPSPMKGFSVVQDNTGIIQVVDRYP</sequence>
<dbReference type="Proteomes" id="UP000563426">
    <property type="component" value="Unassembled WGS sequence"/>
</dbReference>
<gene>
    <name evidence="1" type="ORF">HMI49_08140</name>
</gene>
<comment type="caution">
    <text evidence="1">The sequence shown here is derived from an EMBL/GenBank/DDBJ whole genome shotgun (WGS) entry which is preliminary data.</text>
</comment>
<evidence type="ECO:0008006" key="3">
    <source>
        <dbReference type="Google" id="ProtNLM"/>
    </source>
</evidence>
<dbReference type="PROSITE" id="PS51257">
    <property type="entry name" value="PROKAR_LIPOPROTEIN"/>
    <property type="match status" value="1"/>
</dbReference>
<organism evidence="1 2">
    <name type="scientific">Corallococcus exercitus</name>
    <dbReference type="NCBI Taxonomy" id="2316736"/>
    <lineage>
        <taxon>Bacteria</taxon>
        <taxon>Pseudomonadati</taxon>
        <taxon>Myxococcota</taxon>
        <taxon>Myxococcia</taxon>
        <taxon>Myxococcales</taxon>
        <taxon>Cystobacterineae</taxon>
        <taxon>Myxococcaceae</taxon>
        <taxon>Corallococcus</taxon>
    </lineage>
</organism>
<protein>
    <recommendedName>
        <fullName evidence="3">Lipoprotein</fullName>
    </recommendedName>
</protein>
<evidence type="ECO:0000313" key="1">
    <source>
        <dbReference type="EMBL" id="NOK33162.1"/>
    </source>
</evidence>
<dbReference type="OrthoDB" id="5381111at2"/>
<dbReference type="AlphaFoldDB" id="A0A3A8I385"/>
<proteinExistence type="predicted"/>
<evidence type="ECO:0000313" key="2">
    <source>
        <dbReference type="Proteomes" id="UP000563426"/>
    </source>
</evidence>
<dbReference type="RefSeq" id="WP_120525957.1">
    <property type="nucleotide sequence ID" value="NZ_JABFJV010000030.1"/>
</dbReference>
<accession>A0A3A8I385</accession>
<reference evidence="1 2" key="1">
    <citation type="submission" date="2020-05" db="EMBL/GenBank/DDBJ databases">
        <authorList>
            <person name="Whitworth D."/>
        </authorList>
    </citation>
    <scope>NUCLEOTIDE SEQUENCE [LARGE SCALE GENOMIC DNA]</scope>
    <source>
        <strain evidence="1 2">AB043B</strain>
    </source>
</reference>
<dbReference type="EMBL" id="JABFJV010000030">
    <property type="protein sequence ID" value="NOK33162.1"/>
    <property type="molecule type" value="Genomic_DNA"/>
</dbReference>
<name>A0A3A8I385_9BACT</name>